<gene>
    <name evidence="1" type="ORF">PSON_ATCC_30995.1.T0800216</name>
</gene>
<accession>A0A8S1PKF5</accession>
<name>A0A8S1PKF5_9CILI</name>
<evidence type="ECO:0000313" key="1">
    <source>
        <dbReference type="EMBL" id="CAD8103680.1"/>
    </source>
</evidence>
<dbReference type="EMBL" id="CAJJDN010000080">
    <property type="protein sequence ID" value="CAD8103680.1"/>
    <property type="molecule type" value="Genomic_DNA"/>
</dbReference>
<evidence type="ECO:0000313" key="2">
    <source>
        <dbReference type="Proteomes" id="UP000692954"/>
    </source>
</evidence>
<protein>
    <submittedName>
        <fullName evidence="1">Uncharacterized protein</fullName>
    </submittedName>
</protein>
<organism evidence="1 2">
    <name type="scientific">Paramecium sonneborni</name>
    <dbReference type="NCBI Taxonomy" id="65129"/>
    <lineage>
        <taxon>Eukaryota</taxon>
        <taxon>Sar</taxon>
        <taxon>Alveolata</taxon>
        <taxon>Ciliophora</taxon>
        <taxon>Intramacronucleata</taxon>
        <taxon>Oligohymenophorea</taxon>
        <taxon>Peniculida</taxon>
        <taxon>Parameciidae</taxon>
        <taxon>Paramecium</taxon>
    </lineage>
</organism>
<dbReference type="Proteomes" id="UP000692954">
    <property type="component" value="Unassembled WGS sequence"/>
</dbReference>
<proteinExistence type="predicted"/>
<dbReference type="AlphaFoldDB" id="A0A8S1PKF5"/>
<keyword evidence="2" id="KW-1185">Reference proteome</keyword>
<comment type="caution">
    <text evidence="1">The sequence shown here is derived from an EMBL/GenBank/DDBJ whole genome shotgun (WGS) entry which is preliminary data.</text>
</comment>
<reference evidence="1" key="1">
    <citation type="submission" date="2021-01" db="EMBL/GenBank/DDBJ databases">
        <authorList>
            <consortium name="Genoscope - CEA"/>
            <person name="William W."/>
        </authorList>
    </citation>
    <scope>NUCLEOTIDE SEQUENCE</scope>
</reference>
<sequence>MDENPNSFFESKIVFKIFEKCSFIKSSWNFMSLMIMNFRMQW</sequence>